<protein>
    <submittedName>
        <fullName evidence="9">Carbohydrate ABC transporter permease</fullName>
    </submittedName>
</protein>
<comment type="caution">
    <text evidence="9">The sequence shown here is derived from an EMBL/GenBank/DDBJ whole genome shotgun (WGS) entry which is preliminary data.</text>
</comment>
<evidence type="ECO:0000256" key="3">
    <source>
        <dbReference type="ARBA" id="ARBA00022475"/>
    </source>
</evidence>
<proteinExistence type="inferred from homology"/>
<dbReference type="PANTHER" id="PTHR43744">
    <property type="entry name" value="ABC TRANSPORTER PERMEASE PROTEIN MG189-RELATED-RELATED"/>
    <property type="match status" value="1"/>
</dbReference>
<dbReference type="OrthoDB" id="9771544at2"/>
<evidence type="ECO:0000313" key="10">
    <source>
        <dbReference type="Proteomes" id="UP000317036"/>
    </source>
</evidence>
<comment type="similarity">
    <text evidence="7">Belongs to the binding-protein-dependent transport system permease family.</text>
</comment>
<sequence>MNNSVLKTTRIVIALGVTAVMFFPVYWMLVTAFKTPAELRLAVPSFWPEKLMWVNFLNVFNAMPFMRFTINTVVQTIGILVLQINIGILAAYAFAKGSFPGRDRLFLLVLGALIVPEQVVFVPVYVMLSKIGWLNTYYALIIPHAASAHGIFLLRQTFKSINNDVLEAAKIDGASRMQLLYKVLTPMAYPTIATLVVICFIHSWNSYFWPLVMTNSDKMRVLTVGIASMKASNAGNESLTLHLLMAASIEIILPIVIVFIFAQKHIVAAMANSTFK</sequence>
<evidence type="ECO:0000256" key="4">
    <source>
        <dbReference type="ARBA" id="ARBA00022692"/>
    </source>
</evidence>
<dbReference type="GO" id="GO:0005886">
    <property type="term" value="C:plasma membrane"/>
    <property type="evidence" value="ECO:0007669"/>
    <property type="project" value="UniProtKB-SubCell"/>
</dbReference>
<evidence type="ECO:0000313" key="9">
    <source>
        <dbReference type="EMBL" id="TVY02436.1"/>
    </source>
</evidence>
<feature type="transmembrane region" description="Helical" evidence="7">
    <location>
        <begin position="239"/>
        <end position="262"/>
    </location>
</feature>
<dbReference type="Gene3D" id="1.10.3720.10">
    <property type="entry name" value="MetI-like"/>
    <property type="match status" value="1"/>
</dbReference>
<dbReference type="Pfam" id="PF00528">
    <property type="entry name" value="BPD_transp_1"/>
    <property type="match status" value="1"/>
</dbReference>
<keyword evidence="6 7" id="KW-0472">Membrane</keyword>
<reference evidence="9 10" key="1">
    <citation type="submission" date="2019-07" db="EMBL/GenBank/DDBJ databases">
        <authorList>
            <person name="Kim J."/>
        </authorList>
    </citation>
    <scope>NUCLEOTIDE SEQUENCE [LARGE SCALE GENOMIC DNA]</scope>
    <source>
        <strain evidence="9 10">JC52</strain>
    </source>
</reference>
<dbReference type="AlphaFoldDB" id="A0A559JRD5"/>
<dbReference type="InterPro" id="IPR000515">
    <property type="entry name" value="MetI-like"/>
</dbReference>
<accession>A0A559JRD5</accession>
<evidence type="ECO:0000256" key="2">
    <source>
        <dbReference type="ARBA" id="ARBA00022448"/>
    </source>
</evidence>
<feature type="transmembrane region" description="Helical" evidence="7">
    <location>
        <begin position="105"/>
        <end position="125"/>
    </location>
</feature>
<evidence type="ECO:0000256" key="5">
    <source>
        <dbReference type="ARBA" id="ARBA00022989"/>
    </source>
</evidence>
<dbReference type="EMBL" id="VNJI01000065">
    <property type="protein sequence ID" value="TVY02436.1"/>
    <property type="molecule type" value="Genomic_DNA"/>
</dbReference>
<evidence type="ECO:0000256" key="6">
    <source>
        <dbReference type="ARBA" id="ARBA00023136"/>
    </source>
</evidence>
<feature type="domain" description="ABC transmembrane type-1" evidence="8">
    <location>
        <begin position="69"/>
        <end position="262"/>
    </location>
</feature>
<dbReference type="CDD" id="cd06261">
    <property type="entry name" value="TM_PBP2"/>
    <property type="match status" value="1"/>
</dbReference>
<comment type="subcellular location">
    <subcellularLocation>
        <location evidence="1 7">Cell membrane</location>
        <topology evidence="1 7">Multi-pass membrane protein</topology>
    </subcellularLocation>
</comment>
<organism evidence="9 10">
    <name type="scientific">Paenibacillus cremeus</name>
    <dbReference type="NCBI Taxonomy" id="2163881"/>
    <lineage>
        <taxon>Bacteria</taxon>
        <taxon>Bacillati</taxon>
        <taxon>Bacillota</taxon>
        <taxon>Bacilli</taxon>
        <taxon>Bacillales</taxon>
        <taxon>Paenibacillaceae</taxon>
        <taxon>Paenibacillus</taxon>
    </lineage>
</organism>
<dbReference type="GO" id="GO:0055085">
    <property type="term" value="P:transmembrane transport"/>
    <property type="evidence" value="ECO:0007669"/>
    <property type="project" value="InterPro"/>
</dbReference>
<keyword evidence="4 7" id="KW-0812">Transmembrane</keyword>
<dbReference type="SUPFAM" id="SSF161098">
    <property type="entry name" value="MetI-like"/>
    <property type="match status" value="1"/>
</dbReference>
<dbReference type="PANTHER" id="PTHR43744:SF12">
    <property type="entry name" value="ABC TRANSPORTER PERMEASE PROTEIN MG189-RELATED"/>
    <property type="match status" value="1"/>
</dbReference>
<evidence type="ECO:0000256" key="7">
    <source>
        <dbReference type="RuleBase" id="RU363032"/>
    </source>
</evidence>
<evidence type="ECO:0000259" key="8">
    <source>
        <dbReference type="PROSITE" id="PS50928"/>
    </source>
</evidence>
<keyword evidence="3" id="KW-1003">Cell membrane</keyword>
<feature type="transmembrane region" description="Helical" evidence="7">
    <location>
        <begin position="137"/>
        <end position="158"/>
    </location>
</feature>
<keyword evidence="2 7" id="KW-0813">Transport</keyword>
<dbReference type="PROSITE" id="PS50928">
    <property type="entry name" value="ABC_TM1"/>
    <property type="match status" value="1"/>
</dbReference>
<keyword evidence="5 7" id="KW-1133">Transmembrane helix</keyword>
<dbReference type="InterPro" id="IPR035906">
    <property type="entry name" value="MetI-like_sf"/>
</dbReference>
<name>A0A559JRD5_9BACL</name>
<gene>
    <name evidence="9" type="ORF">FPZ49_31675</name>
</gene>
<evidence type="ECO:0000256" key="1">
    <source>
        <dbReference type="ARBA" id="ARBA00004651"/>
    </source>
</evidence>
<keyword evidence="10" id="KW-1185">Reference proteome</keyword>
<dbReference type="Proteomes" id="UP000317036">
    <property type="component" value="Unassembled WGS sequence"/>
</dbReference>
<feature type="transmembrane region" description="Helical" evidence="7">
    <location>
        <begin position="73"/>
        <end position="93"/>
    </location>
</feature>
<feature type="transmembrane region" description="Helical" evidence="7">
    <location>
        <begin position="179"/>
        <end position="204"/>
    </location>
</feature>
<feature type="transmembrane region" description="Helical" evidence="7">
    <location>
        <begin position="12"/>
        <end position="33"/>
    </location>
</feature>